<keyword evidence="4" id="KW-0574">Periplasm</keyword>
<evidence type="ECO:0000256" key="4">
    <source>
        <dbReference type="ARBA" id="ARBA00022764"/>
    </source>
</evidence>
<accession>A0A1W1XN55</accession>
<evidence type="ECO:0000313" key="9">
    <source>
        <dbReference type="Proteomes" id="UP000192761"/>
    </source>
</evidence>
<keyword evidence="9" id="KW-1185">Reference proteome</keyword>
<dbReference type="PANTHER" id="PTHR38782:SF1">
    <property type="entry name" value="SIGMA-E FACTOR REGULATORY PROTEIN RSEB"/>
    <property type="match status" value="1"/>
</dbReference>
<dbReference type="OrthoDB" id="7067274at2"/>
<reference evidence="8 9" key="1">
    <citation type="submission" date="2017-04" db="EMBL/GenBank/DDBJ databases">
        <authorList>
            <person name="Afonso C.L."/>
            <person name="Miller P.J."/>
            <person name="Scott M.A."/>
            <person name="Spackman E."/>
            <person name="Goraichik I."/>
            <person name="Dimitrov K.M."/>
            <person name="Suarez D.L."/>
            <person name="Swayne D.E."/>
        </authorList>
    </citation>
    <scope>NUCLEOTIDE SEQUENCE [LARGE SCALE GENOMIC DNA]</scope>
    <source>
        <strain evidence="8 9">DSM 23236</strain>
    </source>
</reference>
<dbReference type="EMBL" id="FWXD01000011">
    <property type="protein sequence ID" value="SMC25277.1"/>
    <property type="molecule type" value="Genomic_DNA"/>
</dbReference>
<sequence length="327" mass="36687">MMALAGMKWCAPLVLALGMALPAAAAPVGEVMPTPEAVQLLNRMARAPQDVSYQGVYIHQFPDHMEAVRVVHVRDGSFDAERRESLDGSAREYLRLGDQVSLYMPDGAPNVLDRHHANKLFPRQLPDQPEQLLAGYQIRLVGRERVAGFDTDIYDLEPKDKLRFLHRFWVHPDTGLTLKAAMFGTKRELIDLQVFSQLQMGAVNRRLLKPSHPLKPVPVEANPVNTVFADRQLEIRVAPQGFQLLRQIQRPMPGHDKPVTHQLYGDGLVTVSVFLEPFDSKVALGPSDQGMVNLYTRQVGPYLVTVLGEVPPETAFAFATLYQWRAR</sequence>
<feature type="signal peptide" evidence="5">
    <location>
        <begin position="1"/>
        <end position="25"/>
    </location>
</feature>
<dbReference type="STRING" id="1121001.SAMN02745857_02099"/>
<name>A0A1W1XN55_9NEIS</name>
<protein>
    <submittedName>
        <fullName evidence="8">Sigma E regulatory protein, MucB/RseB</fullName>
    </submittedName>
</protein>
<comment type="similarity">
    <text evidence="2">Belongs to the RseB family.</text>
</comment>
<dbReference type="Gene3D" id="2.50.20.10">
    <property type="entry name" value="Lipoprotein localisation LolA/LolB/LppX"/>
    <property type="match status" value="1"/>
</dbReference>
<evidence type="ECO:0000313" key="8">
    <source>
        <dbReference type="EMBL" id="SMC25277.1"/>
    </source>
</evidence>
<dbReference type="PIRSF" id="PIRSF005427">
    <property type="entry name" value="RseB"/>
    <property type="match status" value="1"/>
</dbReference>
<comment type="subcellular location">
    <subcellularLocation>
        <location evidence="1">Periplasm</location>
    </subcellularLocation>
</comment>
<dbReference type="GO" id="GO:0045152">
    <property type="term" value="F:antisigma factor binding"/>
    <property type="evidence" value="ECO:0007669"/>
    <property type="project" value="TreeGrafter"/>
</dbReference>
<dbReference type="PANTHER" id="PTHR38782">
    <property type="match status" value="1"/>
</dbReference>
<dbReference type="Pfam" id="PF17188">
    <property type="entry name" value="MucB_RseB_C"/>
    <property type="match status" value="1"/>
</dbReference>
<evidence type="ECO:0000259" key="7">
    <source>
        <dbReference type="Pfam" id="PF17188"/>
    </source>
</evidence>
<evidence type="ECO:0000256" key="1">
    <source>
        <dbReference type="ARBA" id="ARBA00004418"/>
    </source>
</evidence>
<dbReference type="InterPro" id="IPR033436">
    <property type="entry name" value="MucB/RseB_C"/>
</dbReference>
<dbReference type="GO" id="GO:0030288">
    <property type="term" value="C:outer membrane-bounded periplasmic space"/>
    <property type="evidence" value="ECO:0007669"/>
    <property type="project" value="TreeGrafter"/>
</dbReference>
<dbReference type="Pfam" id="PF03888">
    <property type="entry name" value="MucB_RseB"/>
    <property type="match status" value="1"/>
</dbReference>
<dbReference type="InterPro" id="IPR033434">
    <property type="entry name" value="MucB/RseB_N"/>
</dbReference>
<keyword evidence="3 5" id="KW-0732">Signal</keyword>
<evidence type="ECO:0000256" key="5">
    <source>
        <dbReference type="SAM" id="SignalP"/>
    </source>
</evidence>
<dbReference type="InterPro" id="IPR005588">
    <property type="entry name" value="MucB_RseB"/>
</dbReference>
<dbReference type="Proteomes" id="UP000192761">
    <property type="component" value="Unassembled WGS sequence"/>
</dbReference>
<evidence type="ECO:0000259" key="6">
    <source>
        <dbReference type="Pfam" id="PF03888"/>
    </source>
</evidence>
<evidence type="ECO:0000256" key="3">
    <source>
        <dbReference type="ARBA" id="ARBA00022729"/>
    </source>
</evidence>
<dbReference type="InterPro" id="IPR038484">
    <property type="entry name" value="MucB/RseB_C_sf"/>
</dbReference>
<dbReference type="AlphaFoldDB" id="A0A1W1XN55"/>
<proteinExistence type="inferred from homology"/>
<feature type="domain" description="MucB/RseB C-terminal" evidence="7">
    <location>
        <begin position="232"/>
        <end position="319"/>
    </location>
</feature>
<evidence type="ECO:0000256" key="2">
    <source>
        <dbReference type="ARBA" id="ARBA00008150"/>
    </source>
</evidence>
<dbReference type="GO" id="GO:0032885">
    <property type="term" value="P:regulation of polysaccharide biosynthetic process"/>
    <property type="evidence" value="ECO:0007669"/>
    <property type="project" value="TreeGrafter"/>
</dbReference>
<dbReference type="Gene3D" id="3.30.200.100">
    <property type="entry name" value="MucB/RseB, C-terminal domain"/>
    <property type="match status" value="1"/>
</dbReference>
<organism evidence="8 9">
    <name type="scientific">Andreprevotia lacus DSM 23236</name>
    <dbReference type="NCBI Taxonomy" id="1121001"/>
    <lineage>
        <taxon>Bacteria</taxon>
        <taxon>Pseudomonadati</taxon>
        <taxon>Pseudomonadota</taxon>
        <taxon>Betaproteobacteria</taxon>
        <taxon>Neisseriales</taxon>
        <taxon>Chitinibacteraceae</taxon>
        <taxon>Andreprevotia</taxon>
    </lineage>
</organism>
<feature type="chain" id="PRO_5012664325" evidence="5">
    <location>
        <begin position="26"/>
        <end position="327"/>
    </location>
</feature>
<gene>
    <name evidence="8" type="ORF">SAMN02745857_02099</name>
</gene>
<feature type="domain" description="MucB/RseB N-terminal" evidence="6">
    <location>
        <begin position="37"/>
        <end position="204"/>
    </location>
</feature>
<dbReference type="CDD" id="cd16327">
    <property type="entry name" value="RseB"/>
    <property type="match status" value="1"/>
</dbReference>
<dbReference type="RefSeq" id="WP_084090753.1">
    <property type="nucleotide sequence ID" value="NZ_FWXD01000011.1"/>
</dbReference>